<dbReference type="OrthoDB" id="10397612at2759"/>
<feature type="compositionally biased region" description="Basic and acidic residues" evidence="1">
    <location>
        <begin position="152"/>
        <end position="173"/>
    </location>
</feature>
<gene>
    <name evidence="2" type="ORF">L211DRAFT_845786</name>
</gene>
<feature type="region of interest" description="Disordered" evidence="1">
    <location>
        <begin position="411"/>
        <end position="432"/>
    </location>
</feature>
<dbReference type="Proteomes" id="UP000267821">
    <property type="component" value="Unassembled WGS sequence"/>
</dbReference>
<feature type="compositionally biased region" description="Basic and acidic residues" evidence="1">
    <location>
        <begin position="411"/>
        <end position="424"/>
    </location>
</feature>
<feature type="region of interest" description="Disordered" evidence="1">
    <location>
        <begin position="208"/>
        <end position="311"/>
    </location>
</feature>
<feature type="region of interest" description="Disordered" evidence="1">
    <location>
        <begin position="1"/>
        <end position="21"/>
    </location>
</feature>
<dbReference type="AlphaFoldDB" id="A0A3N4LXY9"/>
<feature type="region of interest" description="Disordered" evidence="1">
    <location>
        <begin position="145"/>
        <end position="186"/>
    </location>
</feature>
<feature type="compositionally biased region" description="Polar residues" evidence="1">
    <location>
        <begin position="225"/>
        <end position="239"/>
    </location>
</feature>
<protein>
    <submittedName>
        <fullName evidence="2">Uncharacterized protein</fullName>
    </submittedName>
</protein>
<proteinExistence type="predicted"/>
<keyword evidence="3" id="KW-1185">Reference proteome</keyword>
<evidence type="ECO:0000313" key="3">
    <source>
        <dbReference type="Proteomes" id="UP000267821"/>
    </source>
</evidence>
<accession>A0A3N4LXY9</accession>
<evidence type="ECO:0000313" key="2">
    <source>
        <dbReference type="EMBL" id="RPB27766.1"/>
    </source>
</evidence>
<feature type="compositionally biased region" description="Polar residues" evidence="1">
    <location>
        <begin position="273"/>
        <end position="282"/>
    </location>
</feature>
<organism evidence="2 3">
    <name type="scientific">Terfezia boudieri ATCC MYA-4762</name>
    <dbReference type="NCBI Taxonomy" id="1051890"/>
    <lineage>
        <taxon>Eukaryota</taxon>
        <taxon>Fungi</taxon>
        <taxon>Dikarya</taxon>
        <taxon>Ascomycota</taxon>
        <taxon>Pezizomycotina</taxon>
        <taxon>Pezizomycetes</taxon>
        <taxon>Pezizales</taxon>
        <taxon>Pezizaceae</taxon>
        <taxon>Terfezia</taxon>
    </lineage>
</organism>
<reference evidence="2 3" key="1">
    <citation type="journal article" date="2018" name="Nat. Ecol. Evol.">
        <title>Pezizomycetes genomes reveal the molecular basis of ectomycorrhizal truffle lifestyle.</title>
        <authorList>
            <person name="Murat C."/>
            <person name="Payen T."/>
            <person name="Noel B."/>
            <person name="Kuo A."/>
            <person name="Morin E."/>
            <person name="Chen J."/>
            <person name="Kohler A."/>
            <person name="Krizsan K."/>
            <person name="Balestrini R."/>
            <person name="Da Silva C."/>
            <person name="Montanini B."/>
            <person name="Hainaut M."/>
            <person name="Levati E."/>
            <person name="Barry K.W."/>
            <person name="Belfiori B."/>
            <person name="Cichocki N."/>
            <person name="Clum A."/>
            <person name="Dockter R.B."/>
            <person name="Fauchery L."/>
            <person name="Guy J."/>
            <person name="Iotti M."/>
            <person name="Le Tacon F."/>
            <person name="Lindquist E.A."/>
            <person name="Lipzen A."/>
            <person name="Malagnac F."/>
            <person name="Mello A."/>
            <person name="Molinier V."/>
            <person name="Miyauchi S."/>
            <person name="Poulain J."/>
            <person name="Riccioni C."/>
            <person name="Rubini A."/>
            <person name="Sitrit Y."/>
            <person name="Splivallo R."/>
            <person name="Traeger S."/>
            <person name="Wang M."/>
            <person name="Zifcakova L."/>
            <person name="Wipf D."/>
            <person name="Zambonelli A."/>
            <person name="Paolocci F."/>
            <person name="Nowrousian M."/>
            <person name="Ottonello S."/>
            <person name="Baldrian P."/>
            <person name="Spatafora J.W."/>
            <person name="Henrissat B."/>
            <person name="Nagy L.G."/>
            <person name="Aury J.M."/>
            <person name="Wincker P."/>
            <person name="Grigoriev I.V."/>
            <person name="Bonfante P."/>
            <person name="Martin F.M."/>
        </authorList>
    </citation>
    <scope>NUCLEOTIDE SEQUENCE [LARGE SCALE GENOMIC DNA]</scope>
    <source>
        <strain evidence="2 3">ATCC MYA-4762</strain>
    </source>
</reference>
<dbReference type="InParanoid" id="A0A3N4LXY9"/>
<name>A0A3N4LXY9_9PEZI</name>
<dbReference type="EMBL" id="ML121530">
    <property type="protein sequence ID" value="RPB27766.1"/>
    <property type="molecule type" value="Genomic_DNA"/>
</dbReference>
<sequence length="768" mass="87819">MKQRQPIKAYARATSSAQRTTNSVWTAGYEGNDKMPDTWRYRGRLLQPSPPLSPKSLPFKEVTDGKPAKNALLMAGRTIQQLFKGCKSAAKMAKGIAANDPLHAPYVNDAAAHTVKQEQQEQPSLPVSPESSVINACEWLHSRLTRQATSAEDTKTNKTNKDGYRTHHHHESEVQQQRPSYGEYEKYEETPAPAIAEVAEHKRFQQTSATSFTDLEQSIPRGPTYSFQSGDQQNGGHTSNKPHRGHDEDIRQTRHVPYPAQKRYQRYVPYKSCQPNKMTYQSDPPHHHYGRQDPHHNVQNPGRGNASRQDHRRGEEYVFRNPKIENQNHSNANYLRHQGGVNNQQPAAAPFFNNPLQHETLPQIVGGYNSKNVNIGNGEAMTSSHQAHVSNYRGVSHINDQERGWRAHTIQKRDQHQETHDNRRGGIQYDDQYYNRMKSEQRHHERQYEGKEYGEGTYERRQYEGKYYEERKLYQPDYDGKYYGAKQYSFEQKHDLQEGYVRNDSEVSKPDKQYGGHHYKAGEYTSEKKNVEPKDNEKHCGGGYEEKWSHGENIYGENEHTQHSGPKAEEIRQLERESITKQGPMFGTFIPQITTGRRSQIANTVNAQRTGSPGSHAKTRYKHDLPPFRLRYYPEHMRPLEHYSCQDETPSANWSVRGRESTVANSPFVVNTAPQDPFGVGHCELPKRGGPNGGHVYGRAVKEPTPGPAPEMGSLFQATRGEKRQRDEPEVWGGIKVSRFEWDGRAVGKDAQGGEFVFGTREQIKWQG</sequence>
<feature type="compositionally biased region" description="Basic and acidic residues" evidence="1">
    <location>
        <begin position="284"/>
        <end position="296"/>
    </location>
</feature>
<evidence type="ECO:0000256" key="1">
    <source>
        <dbReference type="SAM" id="MobiDB-lite"/>
    </source>
</evidence>